<feature type="chain" id="PRO_5004032940" description="J domain-containing protein" evidence="8">
    <location>
        <begin position="19"/>
        <end position="416"/>
    </location>
</feature>
<dbReference type="CDD" id="cd06257">
    <property type="entry name" value="DnaJ"/>
    <property type="match status" value="1"/>
</dbReference>
<sequence>MLRLHLLLLAAFVALAAAWSKEDHEIFRLNDEVKKSEGANATFYSFLAIKPNAGPDEINKAYRKLSRTLHPDKAQANWVANYNKPTPVKTKAGAKPTVHVQKNKKPSQSELKKFHKEASARFERLSLVTNVLRGGERDRYDHFLKNGFPAWRGTGYYYERYRPGLWSVISGLFIFIGGAVHYLALYVSHLRHKEFIERYIKHARRMAWGDDGALGAIPGLGGAAPSSPQNGSAEGEESMQWNRKQKREMERQKKKDGKNPFKASAAAAAANKARLAQKAKEDGISTPVEAEITSGPVGAKKRTVAENGKILIVDSVGNVFLEEETEEGDTQEFLLDPSEVKPPTISDTVLVKLPIILYNQSLGRVFGKTRAAAVADLIGEPEQDGEEEVEGAAALQQATALNANAETRKRRTKNRS</sequence>
<keyword evidence="3 7" id="KW-1133">Transmembrane helix</keyword>
<dbReference type="STRING" id="692275.M3CZ28"/>
<dbReference type="EMBL" id="KB456268">
    <property type="protein sequence ID" value="EMF09909.1"/>
    <property type="molecule type" value="Genomic_DNA"/>
</dbReference>
<dbReference type="Gene3D" id="1.10.287.110">
    <property type="entry name" value="DnaJ domain"/>
    <property type="match status" value="1"/>
</dbReference>
<accession>M3CZ28</accession>
<keyword evidence="4 7" id="KW-0472">Membrane</keyword>
<feature type="compositionally biased region" description="Basic and acidic residues" evidence="6">
    <location>
        <begin position="247"/>
        <end position="259"/>
    </location>
</feature>
<evidence type="ECO:0000256" key="7">
    <source>
        <dbReference type="SAM" id="Phobius"/>
    </source>
</evidence>
<reference evidence="10 11" key="1">
    <citation type="journal article" date="2012" name="PLoS Pathog.">
        <title>Diverse lifestyles and strategies of plant pathogenesis encoded in the genomes of eighteen Dothideomycetes fungi.</title>
        <authorList>
            <person name="Ohm R.A."/>
            <person name="Feau N."/>
            <person name="Henrissat B."/>
            <person name="Schoch C.L."/>
            <person name="Horwitz B.A."/>
            <person name="Barry K.W."/>
            <person name="Condon B.J."/>
            <person name="Copeland A.C."/>
            <person name="Dhillon B."/>
            <person name="Glaser F."/>
            <person name="Hesse C.N."/>
            <person name="Kosti I."/>
            <person name="LaButti K."/>
            <person name="Lindquist E.A."/>
            <person name="Lucas S."/>
            <person name="Salamov A.A."/>
            <person name="Bradshaw R.E."/>
            <person name="Ciuffetti L."/>
            <person name="Hamelin R.C."/>
            <person name="Kema G.H.J."/>
            <person name="Lawrence C."/>
            <person name="Scott J.A."/>
            <person name="Spatafora J.W."/>
            <person name="Turgeon B.G."/>
            <person name="de Wit P.J.G.M."/>
            <person name="Zhong S."/>
            <person name="Goodwin S.B."/>
            <person name="Grigoriev I.V."/>
        </authorList>
    </citation>
    <scope>NUCLEOTIDE SEQUENCE [LARGE SCALE GENOMIC DNA]</scope>
    <source>
        <strain evidence="10 11">SO2202</strain>
    </source>
</reference>
<evidence type="ECO:0000256" key="3">
    <source>
        <dbReference type="ARBA" id="ARBA00022989"/>
    </source>
</evidence>
<keyword evidence="1 7" id="KW-0812">Transmembrane</keyword>
<dbReference type="SMART" id="SM00271">
    <property type="entry name" value="DnaJ"/>
    <property type="match status" value="1"/>
</dbReference>
<evidence type="ECO:0000256" key="4">
    <source>
        <dbReference type="ARBA" id="ARBA00023136"/>
    </source>
</evidence>
<dbReference type="OrthoDB" id="413400at2759"/>
<proteinExistence type="predicted"/>
<dbReference type="Pfam" id="PF00226">
    <property type="entry name" value="DnaJ"/>
    <property type="match status" value="1"/>
</dbReference>
<dbReference type="InterPro" id="IPR036869">
    <property type="entry name" value="J_dom_sf"/>
</dbReference>
<keyword evidence="2 8" id="KW-0732">Signal</keyword>
<protein>
    <recommendedName>
        <fullName evidence="9">J domain-containing protein</fullName>
    </recommendedName>
</protein>
<dbReference type="OMA" id="RYIRHAR"/>
<evidence type="ECO:0000256" key="5">
    <source>
        <dbReference type="ARBA" id="ARBA00037847"/>
    </source>
</evidence>
<dbReference type="PANTHER" id="PTHR44653">
    <property type="entry name" value="DNAJ HOMOLOG SUBFAMILY C MEMBER 1"/>
    <property type="match status" value="1"/>
</dbReference>
<dbReference type="Proteomes" id="UP000016931">
    <property type="component" value="Unassembled WGS sequence"/>
</dbReference>
<evidence type="ECO:0000256" key="1">
    <source>
        <dbReference type="ARBA" id="ARBA00022692"/>
    </source>
</evidence>
<dbReference type="RefSeq" id="XP_016758030.1">
    <property type="nucleotide sequence ID" value="XM_016908181.1"/>
</dbReference>
<organism evidence="10 11">
    <name type="scientific">Sphaerulina musiva (strain SO2202)</name>
    <name type="common">Poplar stem canker fungus</name>
    <name type="synonym">Septoria musiva</name>
    <dbReference type="NCBI Taxonomy" id="692275"/>
    <lineage>
        <taxon>Eukaryota</taxon>
        <taxon>Fungi</taxon>
        <taxon>Dikarya</taxon>
        <taxon>Ascomycota</taxon>
        <taxon>Pezizomycotina</taxon>
        <taxon>Dothideomycetes</taxon>
        <taxon>Dothideomycetidae</taxon>
        <taxon>Mycosphaerellales</taxon>
        <taxon>Mycosphaerellaceae</taxon>
        <taxon>Sphaerulina</taxon>
    </lineage>
</organism>
<dbReference type="AlphaFoldDB" id="M3CZ28"/>
<evidence type="ECO:0000256" key="8">
    <source>
        <dbReference type="SAM" id="SignalP"/>
    </source>
</evidence>
<name>M3CZ28_SPHMS</name>
<evidence type="ECO:0000256" key="2">
    <source>
        <dbReference type="ARBA" id="ARBA00022729"/>
    </source>
</evidence>
<comment type="subcellular location">
    <subcellularLocation>
        <location evidence="5">Endomembrane system</location>
        <topology evidence="5">Single-pass membrane protein</topology>
    </subcellularLocation>
</comment>
<keyword evidence="11" id="KW-1185">Reference proteome</keyword>
<dbReference type="PRINTS" id="PR00625">
    <property type="entry name" value="JDOMAIN"/>
</dbReference>
<evidence type="ECO:0000313" key="10">
    <source>
        <dbReference type="EMBL" id="EMF09909.1"/>
    </source>
</evidence>
<feature type="compositionally biased region" description="Acidic residues" evidence="6">
    <location>
        <begin position="381"/>
        <end position="390"/>
    </location>
</feature>
<dbReference type="HOGENOM" id="CLU_037236_1_0_1"/>
<feature type="region of interest" description="Disordered" evidence="6">
    <location>
        <begin position="381"/>
        <end position="416"/>
    </location>
</feature>
<dbReference type="SUPFAM" id="SSF46565">
    <property type="entry name" value="Chaperone J-domain"/>
    <property type="match status" value="1"/>
</dbReference>
<dbReference type="GO" id="GO:0012505">
    <property type="term" value="C:endomembrane system"/>
    <property type="evidence" value="ECO:0007669"/>
    <property type="project" value="UniProtKB-SubCell"/>
</dbReference>
<feature type="compositionally biased region" description="Low complexity" evidence="6">
    <location>
        <begin position="391"/>
        <end position="405"/>
    </location>
</feature>
<evidence type="ECO:0000313" key="11">
    <source>
        <dbReference type="Proteomes" id="UP000016931"/>
    </source>
</evidence>
<feature type="transmembrane region" description="Helical" evidence="7">
    <location>
        <begin position="165"/>
        <end position="188"/>
    </location>
</feature>
<feature type="signal peptide" evidence="8">
    <location>
        <begin position="1"/>
        <end position="18"/>
    </location>
</feature>
<dbReference type="InterPro" id="IPR001623">
    <property type="entry name" value="DnaJ_domain"/>
</dbReference>
<dbReference type="InterPro" id="IPR052606">
    <property type="entry name" value="DnaJ_domain_protein"/>
</dbReference>
<dbReference type="PANTHER" id="PTHR44653:SF2">
    <property type="entry name" value="DNAJ HOMOLOG SUBFAMILY C MEMBER 1"/>
    <property type="match status" value="1"/>
</dbReference>
<dbReference type="PROSITE" id="PS50076">
    <property type="entry name" value="DNAJ_2"/>
    <property type="match status" value="1"/>
</dbReference>
<feature type="region of interest" description="Disordered" evidence="6">
    <location>
        <begin position="219"/>
        <end position="263"/>
    </location>
</feature>
<feature type="domain" description="J" evidence="9">
    <location>
        <begin position="42"/>
        <end position="144"/>
    </location>
</feature>
<gene>
    <name evidence="10" type="ORF">SEPMUDRAFT_165643</name>
</gene>
<evidence type="ECO:0000259" key="9">
    <source>
        <dbReference type="PROSITE" id="PS50076"/>
    </source>
</evidence>
<evidence type="ECO:0000256" key="6">
    <source>
        <dbReference type="SAM" id="MobiDB-lite"/>
    </source>
</evidence>
<dbReference type="eggNOG" id="KOG0724">
    <property type="taxonomic scope" value="Eukaryota"/>
</dbReference>
<dbReference type="GeneID" id="27905318"/>